<gene>
    <name evidence="2" type="ORF">MTO99_09085</name>
</gene>
<name>A0ABY4C3I4_9MICO</name>
<dbReference type="Pfam" id="PF11662">
    <property type="entry name" value="DUF3263"/>
    <property type="match status" value="1"/>
</dbReference>
<reference evidence="2 3" key="1">
    <citation type="submission" date="2022-03" db="EMBL/GenBank/DDBJ databases">
        <title>Mucilaginibacter sp. isolated from the gut of Protaetia brevitarsis seulensis larvae.</title>
        <authorList>
            <person name="Won M."/>
            <person name="Kim S.-J."/>
            <person name="Kwon S.-W."/>
        </authorList>
    </citation>
    <scope>NUCLEOTIDE SEQUENCE [LARGE SCALE GENOMIC DNA]</scope>
    <source>
        <strain evidence="2 3">CFWR-12</strain>
    </source>
</reference>
<dbReference type="InterPro" id="IPR021678">
    <property type="entry name" value="DUF3263"/>
</dbReference>
<proteinExistence type="predicted"/>
<evidence type="ECO:0000313" key="2">
    <source>
        <dbReference type="EMBL" id="UOE45874.1"/>
    </source>
</evidence>
<accession>A0ABY4C3I4</accession>
<organism evidence="2 3">
    <name type="scientific">Agromyces larvae</name>
    <dbReference type="NCBI Taxonomy" id="2929802"/>
    <lineage>
        <taxon>Bacteria</taxon>
        <taxon>Bacillati</taxon>
        <taxon>Actinomycetota</taxon>
        <taxon>Actinomycetes</taxon>
        <taxon>Micrococcales</taxon>
        <taxon>Microbacteriaceae</taxon>
        <taxon>Agromyces</taxon>
    </lineage>
</organism>
<dbReference type="Proteomes" id="UP000832097">
    <property type="component" value="Chromosome"/>
</dbReference>
<evidence type="ECO:0000313" key="3">
    <source>
        <dbReference type="Proteomes" id="UP000832097"/>
    </source>
</evidence>
<dbReference type="RefSeq" id="WP_243558561.1">
    <property type="nucleotide sequence ID" value="NZ_CP094528.1"/>
</dbReference>
<dbReference type="EMBL" id="CP094528">
    <property type="protein sequence ID" value="UOE45874.1"/>
    <property type="molecule type" value="Genomic_DNA"/>
</dbReference>
<evidence type="ECO:0000256" key="1">
    <source>
        <dbReference type="SAM" id="MobiDB-lite"/>
    </source>
</evidence>
<feature type="region of interest" description="Disordered" evidence="1">
    <location>
        <begin position="1"/>
        <end position="25"/>
    </location>
</feature>
<keyword evidence="3" id="KW-1185">Reference proteome</keyword>
<feature type="compositionally biased region" description="Basic and acidic residues" evidence="1">
    <location>
        <begin position="7"/>
        <end position="17"/>
    </location>
</feature>
<protein>
    <submittedName>
        <fullName evidence="2">DUF3263 domain-containing protein</fullName>
    </submittedName>
</protein>
<sequence>MQGAARAEADASADGRPDASAAPALDERSRRILAFEHRAFRDEGAKAEAIRAEFDLSAPRYYRILGELISSPDALRHDPMLVKRLLRLRDARRAARLVRTPTFGRPLD</sequence>